<dbReference type="Proteomes" id="UP000248259">
    <property type="component" value="Unassembled WGS sequence"/>
</dbReference>
<feature type="signal peptide" evidence="14">
    <location>
        <begin position="1"/>
        <end position="25"/>
    </location>
</feature>
<feature type="domain" description="TonB-dependent receptor-like beta-barrel" evidence="15">
    <location>
        <begin position="204"/>
        <end position="595"/>
    </location>
</feature>
<gene>
    <name evidence="17" type="ORF">DNK49_02960</name>
</gene>
<evidence type="ECO:0000256" key="5">
    <source>
        <dbReference type="ARBA" id="ARBA00022692"/>
    </source>
</evidence>
<dbReference type="InterPro" id="IPR036942">
    <property type="entry name" value="Beta-barrel_TonB_sf"/>
</dbReference>
<evidence type="ECO:0000313" key="18">
    <source>
        <dbReference type="Proteomes" id="UP000248259"/>
    </source>
</evidence>
<feature type="chain" id="PRO_5016360462" evidence="14">
    <location>
        <begin position="26"/>
        <end position="622"/>
    </location>
</feature>
<dbReference type="InterPro" id="IPR012910">
    <property type="entry name" value="Plug_dom"/>
</dbReference>
<dbReference type="Pfam" id="PF00593">
    <property type="entry name" value="TonB_dep_Rec_b-barrel"/>
    <property type="match status" value="1"/>
</dbReference>
<evidence type="ECO:0000256" key="12">
    <source>
        <dbReference type="PROSITE-ProRule" id="PRU01360"/>
    </source>
</evidence>
<dbReference type="PANTHER" id="PTHR30069:SF53">
    <property type="entry name" value="COLICIN I RECEPTOR-RELATED"/>
    <property type="match status" value="1"/>
</dbReference>
<keyword evidence="11 12" id="KW-0998">Cell outer membrane</keyword>
<evidence type="ECO:0000256" key="6">
    <source>
        <dbReference type="ARBA" id="ARBA00022729"/>
    </source>
</evidence>
<accession>A0A323V1M0</accession>
<comment type="caution">
    <text evidence="17">The sequence shown here is derived from an EMBL/GenBank/DDBJ whole genome shotgun (WGS) entry which is preliminary data.</text>
</comment>
<evidence type="ECO:0000256" key="1">
    <source>
        <dbReference type="ARBA" id="ARBA00004571"/>
    </source>
</evidence>
<keyword evidence="5 12" id="KW-0812">Transmembrane</keyword>
<keyword evidence="10 17" id="KW-0675">Receptor</keyword>
<evidence type="ECO:0000256" key="14">
    <source>
        <dbReference type="SAM" id="SignalP"/>
    </source>
</evidence>
<dbReference type="InterPro" id="IPR039426">
    <property type="entry name" value="TonB-dep_rcpt-like"/>
</dbReference>
<dbReference type="SUPFAM" id="SSF56935">
    <property type="entry name" value="Porins"/>
    <property type="match status" value="1"/>
</dbReference>
<keyword evidence="8 13" id="KW-0798">TonB box</keyword>
<keyword evidence="7" id="KW-0406">Ion transport</keyword>
<dbReference type="PROSITE" id="PS52016">
    <property type="entry name" value="TONB_DEPENDENT_REC_3"/>
    <property type="match status" value="1"/>
</dbReference>
<evidence type="ECO:0000256" key="11">
    <source>
        <dbReference type="ARBA" id="ARBA00023237"/>
    </source>
</evidence>
<evidence type="ECO:0000259" key="15">
    <source>
        <dbReference type="Pfam" id="PF00593"/>
    </source>
</evidence>
<comment type="similarity">
    <text evidence="2 12 13">Belongs to the TonB-dependent receptor family.</text>
</comment>
<keyword evidence="18" id="KW-1185">Reference proteome</keyword>
<evidence type="ECO:0000256" key="2">
    <source>
        <dbReference type="ARBA" id="ARBA00009810"/>
    </source>
</evidence>
<evidence type="ECO:0000256" key="10">
    <source>
        <dbReference type="ARBA" id="ARBA00023170"/>
    </source>
</evidence>
<comment type="subcellular location">
    <subcellularLocation>
        <location evidence="1 12">Cell outer membrane</location>
        <topology evidence="1 12">Multi-pass membrane protein</topology>
    </subcellularLocation>
</comment>
<dbReference type="Pfam" id="PF07715">
    <property type="entry name" value="Plug"/>
    <property type="match status" value="1"/>
</dbReference>
<dbReference type="EMBL" id="QKOE01000001">
    <property type="protein sequence ID" value="PZA18685.1"/>
    <property type="molecule type" value="Genomic_DNA"/>
</dbReference>
<dbReference type="OrthoDB" id="183532at2"/>
<sequence length="622" mass="68031">MSIRLSAPAVALAAALPLPSVSVYAQHDADLAPVVVTATRQAQRADDSLASVEVLTRADIERAGQSSLIDVLRALPGVQVSANGGPGSNATSYIRGAESRHTLLLIDGVRVGSASSGAPTLETIPLAMIERIEVLRGPASALYGSEAIGGVIQIFTRKGEEGFHPELFVGYGTHNTFKGSATLAGGVERLRYSLTAGKERTDGYNSKRDPRYWVSSSTRTSYWADDDGLRNDMLSGSLSLGFRSRDEVGVSFAQSDARNWYDASGLIAGGYFDSYIDKKSSMTNVYMRNEVLEGWTSTLRLGQSQDKTLNKASTANPTYFNTLQDQFVWQHDLALPVGTLLAAYEYVESKLDSTTAYRQDSRRVNSAVLGWTAAIDAHHLQINARHDDNSQFGAKTTGLFAYGYDLNAQWRLRGSIATAFNAPTFNQLYWPASSSFTGNPDLKPEEALNREIGVRWSSGAQMVEAVYFDNKVKNLVSTGSPNGLQVNIGEARLKGVELAYFLNVGNFNLAAGADFLSAKDENSGRRLQRRAQRAGFLRLSHTLDSFDWGVEWSGAGRRYDNAANTVELHGYGLLSAFAHYRVARDWRIEARADNILDQDYELARGYRTPGTNVFVGVRYTPR</sequence>
<keyword evidence="3 12" id="KW-0813">Transport</keyword>
<dbReference type="Gene3D" id="2.40.170.20">
    <property type="entry name" value="TonB-dependent receptor, beta-barrel domain"/>
    <property type="match status" value="1"/>
</dbReference>
<keyword evidence="6 14" id="KW-0732">Signal</keyword>
<dbReference type="GO" id="GO:0006811">
    <property type="term" value="P:monoatomic ion transport"/>
    <property type="evidence" value="ECO:0007669"/>
    <property type="project" value="UniProtKB-KW"/>
</dbReference>
<dbReference type="InterPro" id="IPR000531">
    <property type="entry name" value="Beta-barrel_TonB"/>
</dbReference>
<dbReference type="InterPro" id="IPR037066">
    <property type="entry name" value="Plug_dom_sf"/>
</dbReference>
<keyword evidence="4 12" id="KW-1134">Transmembrane beta strand</keyword>
<organism evidence="17 18">
    <name type="scientific">Parazoarcus communis SWub3 = DSM 12120</name>
    <dbReference type="NCBI Taxonomy" id="1121029"/>
    <lineage>
        <taxon>Bacteria</taxon>
        <taxon>Pseudomonadati</taxon>
        <taxon>Pseudomonadota</taxon>
        <taxon>Betaproteobacteria</taxon>
        <taxon>Rhodocyclales</taxon>
        <taxon>Zoogloeaceae</taxon>
        <taxon>Parazoarcus</taxon>
    </lineage>
</organism>
<keyword evidence="9 12" id="KW-0472">Membrane</keyword>
<name>A0A323V1M0_9RHOO</name>
<feature type="domain" description="TonB-dependent receptor plug" evidence="16">
    <location>
        <begin position="46"/>
        <end position="151"/>
    </location>
</feature>
<evidence type="ECO:0000256" key="7">
    <source>
        <dbReference type="ARBA" id="ARBA00023065"/>
    </source>
</evidence>
<evidence type="ECO:0000256" key="3">
    <source>
        <dbReference type="ARBA" id="ARBA00022448"/>
    </source>
</evidence>
<dbReference type="AlphaFoldDB" id="A0A323V1M0"/>
<evidence type="ECO:0000313" key="17">
    <source>
        <dbReference type="EMBL" id="PZA18685.1"/>
    </source>
</evidence>
<dbReference type="GO" id="GO:0015889">
    <property type="term" value="P:cobalamin transport"/>
    <property type="evidence" value="ECO:0007669"/>
    <property type="project" value="TreeGrafter"/>
</dbReference>
<dbReference type="CDD" id="cd01347">
    <property type="entry name" value="ligand_gated_channel"/>
    <property type="match status" value="1"/>
</dbReference>
<evidence type="ECO:0000256" key="4">
    <source>
        <dbReference type="ARBA" id="ARBA00022452"/>
    </source>
</evidence>
<proteinExistence type="inferred from homology"/>
<evidence type="ECO:0000256" key="8">
    <source>
        <dbReference type="ARBA" id="ARBA00023077"/>
    </source>
</evidence>
<dbReference type="Gene3D" id="2.170.130.10">
    <property type="entry name" value="TonB-dependent receptor, plug domain"/>
    <property type="match status" value="1"/>
</dbReference>
<dbReference type="PANTHER" id="PTHR30069">
    <property type="entry name" value="TONB-DEPENDENT OUTER MEMBRANE RECEPTOR"/>
    <property type="match status" value="1"/>
</dbReference>
<evidence type="ECO:0000259" key="16">
    <source>
        <dbReference type="Pfam" id="PF07715"/>
    </source>
</evidence>
<dbReference type="GO" id="GO:0009279">
    <property type="term" value="C:cell outer membrane"/>
    <property type="evidence" value="ECO:0007669"/>
    <property type="project" value="UniProtKB-SubCell"/>
</dbReference>
<evidence type="ECO:0000256" key="13">
    <source>
        <dbReference type="RuleBase" id="RU003357"/>
    </source>
</evidence>
<reference evidence="17 18" key="1">
    <citation type="submission" date="2018-06" db="EMBL/GenBank/DDBJ databases">
        <title>Azoarcus communis strain SWub3 genome.</title>
        <authorList>
            <person name="Zorraquino Salvo V."/>
            <person name="Toubiana D."/>
            <person name="Blumwald E."/>
        </authorList>
    </citation>
    <scope>NUCLEOTIDE SEQUENCE [LARGE SCALE GENOMIC DNA]</scope>
    <source>
        <strain evidence="17 18">SWub3</strain>
    </source>
</reference>
<protein>
    <submittedName>
        <fullName evidence="17">TonB-dependent receptor</fullName>
    </submittedName>
</protein>
<evidence type="ECO:0000256" key="9">
    <source>
        <dbReference type="ARBA" id="ARBA00023136"/>
    </source>
</evidence>